<organism evidence="1 2">
    <name type="scientific">Nicotiana attenuata</name>
    <name type="common">Coyote tobacco</name>
    <dbReference type="NCBI Taxonomy" id="49451"/>
    <lineage>
        <taxon>Eukaryota</taxon>
        <taxon>Viridiplantae</taxon>
        <taxon>Streptophyta</taxon>
        <taxon>Embryophyta</taxon>
        <taxon>Tracheophyta</taxon>
        <taxon>Spermatophyta</taxon>
        <taxon>Magnoliopsida</taxon>
        <taxon>eudicotyledons</taxon>
        <taxon>Gunneridae</taxon>
        <taxon>Pentapetalae</taxon>
        <taxon>asterids</taxon>
        <taxon>lamiids</taxon>
        <taxon>Solanales</taxon>
        <taxon>Solanaceae</taxon>
        <taxon>Nicotianoideae</taxon>
        <taxon>Nicotianeae</taxon>
        <taxon>Nicotiana</taxon>
    </lineage>
</organism>
<dbReference type="STRING" id="49451.A0A1J6JH56"/>
<sequence length="350" mass="39794">LSLRGKSKLGFVDGTCVKSMYSGELAEQWEKCNAIILFDRSDLTRIYHLWTAITTLRQGIDSVTSYFLKMKDLWDELDVLVPLSSCDYEEYRPSVEHLRSKRLLQFLMGLNESYSNIRSNVLAKRPVVIVNEAYAIVTQEEIQRSIGVVDTHREQLTMLAGKGRDFRARKPGENCFKIIGYPADFKSKRKNQPAGGKVYANNVNMYAKSEEGKQMNVQIQGAGQFFTEEQYQQLVRLLSKPTTAESSNNFAGIIQGQHIMSHIVWIFLTMLKGQMTKGKMKYNFPTGNKSQITHTRKAPILGNKTVNNVLYVPDFKFNLLSVSKITKDLCCSATLFSDFCILQDLYSGRV</sequence>
<feature type="non-terminal residue" evidence="1">
    <location>
        <position position="350"/>
    </location>
</feature>
<dbReference type="PANTHER" id="PTHR34222:SF77">
    <property type="entry name" value="CCHC-TYPE DOMAIN-CONTAINING PROTEIN"/>
    <property type="match status" value="1"/>
</dbReference>
<gene>
    <name evidence="1" type="ORF">A4A49_61637</name>
</gene>
<dbReference type="PANTHER" id="PTHR34222">
    <property type="entry name" value="GAG_PRE-INTEGRS DOMAIN-CONTAINING PROTEIN"/>
    <property type="match status" value="1"/>
</dbReference>
<feature type="non-terminal residue" evidence="1">
    <location>
        <position position="1"/>
    </location>
</feature>
<proteinExistence type="predicted"/>
<evidence type="ECO:0000313" key="1">
    <source>
        <dbReference type="EMBL" id="OIT06305.1"/>
    </source>
</evidence>
<comment type="caution">
    <text evidence="1">The sequence shown here is derived from an EMBL/GenBank/DDBJ whole genome shotgun (WGS) entry which is preliminary data.</text>
</comment>
<dbReference type="EMBL" id="MJEQ01037184">
    <property type="protein sequence ID" value="OIT06305.1"/>
    <property type="molecule type" value="Genomic_DNA"/>
</dbReference>
<reference evidence="1" key="1">
    <citation type="submission" date="2016-11" db="EMBL/GenBank/DDBJ databases">
        <title>The genome of Nicotiana attenuata.</title>
        <authorList>
            <person name="Xu S."/>
            <person name="Brockmoeller T."/>
            <person name="Gaquerel E."/>
            <person name="Navarro A."/>
            <person name="Kuhl H."/>
            <person name="Gase K."/>
            <person name="Ling Z."/>
            <person name="Zhou W."/>
            <person name="Kreitzer C."/>
            <person name="Stanke M."/>
            <person name="Tang H."/>
            <person name="Lyons E."/>
            <person name="Pandey P."/>
            <person name="Pandey S.P."/>
            <person name="Timmermann B."/>
            <person name="Baldwin I.T."/>
        </authorList>
    </citation>
    <scope>NUCLEOTIDE SEQUENCE [LARGE SCALE GENOMIC DNA]</scope>
    <source>
        <strain evidence="1">UT</strain>
    </source>
</reference>
<dbReference type="AlphaFoldDB" id="A0A1J6JH56"/>
<name>A0A1J6JH56_NICAT</name>
<evidence type="ECO:0000313" key="2">
    <source>
        <dbReference type="Proteomes" id="UP000187609"/>
    </source>
</evidence>
<dbReference type="OMA" id="HIMSHIV"/>
<accession>A0A1J6JH56</accession>
<protein>
    <submittedName>
        <fullName evidence="1">Uncharacterized protein</fullName>
    </submittedName>
</protein>
<dbReference type="Proteomes" id="UP000187609">
    <property type="component" value="Unassembled WGS sequence"/>
</dbReference>
<keyword evidence="2" id="KW-1185">Reference proteome</keyword>